<comment type="subcellular location">
    <subcellularLocation>
        <location evidence="1">Cytoplasm</location>
        <location evidence="1">Cytoskeleton</location>
    </subcellularLocation>
</comment>
<protein>
    <recommendedName>
        <fullName evidence="7">TPX2 C-terminal domain-containing protein</fullName>
    </recommendedName>
</protein>
<keyword evidence="3" id="KW-0963">Cytoplasm</keyword>
<evidence type="ECO:0000256" key="5">
    <source>
        <dbReference type="ARBA" id="ARBA00023212"/>
    </source>
</evidence>
<feature type="compositionally biased region" description="Basic and acidic residues" evidence="6">
    <location>
        <begin position="478"/>
        <end position="502"/>
    </location>
</feature>
<evidence type="ECO:0000256" key="2">
    <source>
        <dbReference type="ARBA" id="ARBA00005885"/>
    </source>
</evidence>
<keyword evidence="4" id="KW-0493">Microtubule</keyword>
<evidence type="ECO:0000313" key="8">
    <source>
        <dbReference type="EMBL" id="KAK9074625.1"/>
    </source>
</evidence>
<comment type="caution">
    <text evidence="8">The sequence shown here is derived from an EMBL/GenBank/DDBJ whole genome shotgun (WGS) entry which is preliminary data.</text>
</comment>
<reference evidence="8 9" key="1">
    <citation type="submission" date="2024-04" db="EMBL/GenBank/DDBJ databases">
        <title>The reference genome of an endangered Asteraceae, Deinandra increscens subsp. villosa, native to the Central Coast of California.</title>
        <authorList>
            <person name="Guilliams M."/>
            <person name="Hasenstab-Lehman K."/>
            <person name="Meyer R."/>
            <person name="Mcevoy S."/>
        </authorList>
    </citation>
    <scope>NUCLEOTIDE SEQUENCE [LARGE SCALE GENOMIC DNA]</scope>
    <source>
        <tissue evidence="8">Leaf</tissue>
    </source>
</reference>
<dbReference type="InterPro" id="IPR027329">
    <property type="entry name" value="TPX2_C"/>
</dbReference>
<dbReference type="GO" id="GO:0005874">
    <property type="term" value="C:microtubule"/>
    <property type="evidence" value="ECO:0007669"/>
    <property type="project" value="UniProtKB-KW"/>
</dbReference>
<evidence type="ECO:0000313" key="9">
    <source>
        <dbReference type="Proteomes" id="UP001408789"/>
    </source>
</evidence>
<dbReference type="EMBL" id="JBCNJP010000008">
    <property type="protein sequence ID" value="KAK9074625.1"/>
    <property type="molecule type" value="Genomic_DNA"/>
</dbReference>
<name>A0AAP0H9G2_9ASTR</name>
<feature type="domain" description="TPX2 C-terminal" evidence="7">
    <location>
        <begin position="458"/>
        <end position="493"/>
    </location>
</feature>
<evidence type="ECO:0000256" key="3">
    <source>
        <dbReference type="ARBA" id="ARBA00022490"/>
    </source>
</evidence>
<organism evidence="8 9">
    <name type="scientific">Deinandra increscens subsp. villosa</name>
    <dbReference type="NCBI Taxonomy" id="3103831"/>
    <lineage>
        <taxon>Eukaryota</taxon>
        <taxon>Viridiplantae</taxon>
        <taxon>Streptophyta</taxon>
        <taxon>Embryophyta</taxon>
        <taxon>Tracheophyta</taxon>
        <taxon>Spermatophyta</taxon>
        <taxon>Magnoliopsida</taxon>
        <taxon>eudicotyledons</taxon>
        <taxon>Gunneridae</taxon>
        <taxon>Pentapetalae</taxon>
        <taxon>asterids</taxon>
        <taxon>campanulids</taxon>
        <taxon>Asterales</taxon>
        <taxon>Asteraceae</taxon>
        <taxon>Asteroideae</taxon>
        <taxon>Heliantheae alliance</taxon>
        <taxon>Madieae</taxon>
        <taxon>Madiinae</taxon>
        <taxon>Deinandra</taxon>
    </lineage>
</organism>
<comment type="similarity">
    <text evidence="2">Belongs to the TPX2 family.</text>
</comment>
<feature type="region of interest" description="Disordered" evidence="6">
    <location>
        <begin position="176"/>
        <end position="207"/>
    </location>
</feature>
<feature type="region of interest" description="Disordered" evidence="6">
    <location>
        <begin position="478"/>
        <end position="508"/>
    </location>
</feature>
<gene>
    <name evidence="8" type="ORF">SSX86_007223</name>
</gene>
<dbReference type="Pfam" id="PF06886">
    <property type="entry name" value="TPX2"/>
    <property type="match status" value="1"/>
</dbReference>
<dbReference type="PANTHER" id="PTHR47067">
    <property type="entry name" value="TPX2 (TARGETING PROTEIN FOR XKLP2) PROTEIN FAMILY-RELATED"/>
    <property type="match status" value="1"/>
</dbReference>
<keyword evidence="9" id="KW-1185">Reference proteome</keyword>
<dbReference type="AlphaFoldDB" id="A0AAP0H9G2"/>
<evidence type="ECO:0000259" key="7">
    <source>
        <dbReference type="Pfam" id="PF06886"/>
    </source>
</evidence>
<dbReference type="Proteomes" id="UP001408789">
    <property type="component" value="Unassembled WGS sequence"/>
</dbReference>
<feature type="region of interest" description="Disordered" evidence="6">
    <location>
        <begin position="89"/>
        <end position="134"/>
    </location>
</feature>
<feature type="compositionally biased region" description="Polar residues" evidence="6">
    <location>
        <begin position="198"/>
        <end position="207"/>
    </location>
</feature>
<evidence type="ECO:0000256" key="6">
    <source>
        <dbReference type="SAM" id="MobiDB-lite"/>
    </source>
</evidence>
<proteinExistence type="inferred from homology"/>
<evidence type="ECO:0000256" key="4">
    <source>
        <dbReference type="ARBA" id="ARBA00022701"/>
    </source>
</evidence>
<keyword evidence="5" id="KW-0206">Cytoskeleton</keyword>
<feature type="compositionally biased region" description="Polar residues" evidence="6">
    <location>
        <begin position="180"/>
        <end position="191"/>
    </location>
</feature>
<accession>A0AAP0H9G2</accession>
<dbReference type="PANTHER" id="PTHR47067:SF16">
    <property type="entry name" value="TPX2 (TARGETING PROTEIN FOR XKLP2) PROTEIN FAMILY"/>
    <property type="match status" value="1"/>
</dbReference>
<evidence type="ECO:0000256" key="1">
    <source>
        <dbReference type="ARBA" id="ARBA00004245"/>
    </source>
</evidence>
<feature type="compositionally biased region" description="Polar residues" evidence="6">
    <location>
        <begin position="106"/>
        <end position="126"/>
    </location>
</feature>
<sequence>MGEAAPCLMRSASHPLFASREFKEGDPLRALTTSVSFGRFMTEPLDWERWSSFSHNRIREDVQKHSRPGAVAEKKAFFEAYFNNFASKKSAKPTRKENKPPLNYCPPTNVSPVTISRTPENQSPTVDTDENTCNRRAEPEITSNYDVSSPSTNLVTLKTKNVVEIISSASPVEQEKASTAHVSSPIVSSTEGGEPEISSKQDVSSPFTDPIFPEIGNVDDIIPAKSHAEHEKSSTSLVFSGKGAKVEMTSNKDVYSSLTNQVVSEDGNVDENISSGVQMEQEKTSTENVSSDNHCFEVKISNKSSHVDKNKKRLIKDKMLGQTKTNISLVKSSSRKAPIPEIHPRNQILKCNPREKISGQTKTEISLVKSSSRKAPIPEIHPKNQTLKHNPRVSTVNMVKKTSQVLFPRQESKRSKPLLDHRVNGDKTVVLKSHSTNHSETVIASTKKPRPITVPSSFSFKSDERAAKRKQFFQKLEEKPKLKEKARSDDKKLRWSTTREAKPSTSETKGAIYKIQKIMQDQATRMCQQKLGMKPKNFIEINKKKLSSSMACLPSKKSHD</sequence>
<dbReference type="InterPro" id="IPR044216">
    <property type="entry name" value="WDL7"/>
</dbReference>
<feature type="region of interest" description="Disordered" evidence="6">
    <location>
        <begin position="366"/>
        <end position="387"/>
    </location>
</feature>